<organism evidence="1 2">
    <name type="scientific">Aerophobetes bacterium</name>
    <dbReference type="NCBI Taxonomy" id="2030807"/>
    <lineage>
        <taxon>Bacteria</taxon>
        <taxon>Candidatus Aerophobota</taxon>
    </lineage>
</organism>
<dbReference type="AlphaFoldDB" id="A0A662DFK2"/>
<proteinExistence type="predicted"/>
<dbReference type="InterPro" id="IPR036890">
    <property type="entry name" value="HATPase_C_sf"/>
</dbReference>
<sequence length="133" mass="15698">MIEDKPVLQLTDIIELLDEIIENFKNSLEEKSVTLHKYLSPLPYILIDKYQIKKAIHTFIQDLIKTTKSGEKIEIITEKEGQFIKISIRKNTFNNFEHPDLSLLRKIVEQHGGHFNYEKKQQAIVFYIYLPLP</sequence>
<evidence type="ECO:0008006" key="3">
    <source>
        <dbReference type="Google" id="ProtNLM"/>
    </source>
</evidence>
<name>A0A662DFK2_UNCAE</name>
<evidence type="ECO:0000313" key="1">
    <source>
        <dbReference type="EMBL" id="RLE12909.1"/>
    </source>
</evidence>
<accession>A0A662DFK2</accession>
<gene>
    <name evidence="1" type="ORF">DRI96_03805</name>
</gene>
<protein>
    <recommendedName>
        <fullName evidence="3">HAMP domain-containing histidine kinase</fullName>
    </recommendedName>
</protein>
<dbReference type="EMBL" id="QMQB01000123">
    <property type="protein sequence ID" value="RLE12909.1"/>
    <property type="molecule type" value="Genomic_DNA"/>
</dbReference>
<evidence type="ECO:0000313" key="2">
    <source>
        <dbReference type="Proteomes" id="UP000267654"/>
    </source>
</evidence>
<reference evidence="1 2" key="1">
    <citation type="submission" date="2018-06" db="EMBL/GenBank/DDBJ databases">
        <title>Extensive metabolic versatility and redundancy in microbially diverse, dynamic hydrothermal sediments.</title>
        <authorList>
            <person name="Dombrowski N."/>
            <person name="Teske A."/>
            <person name="Baker B.J."/>
        </authorList>
    </citation>
    <scope>NUCLEOTIDE SEQUENCE [LARGE SCALE GENOMIC DNA]</scope>
    <source>
        <strain evidence="1">B19_G9</strain>
    </source>
</reference>
<dbReference type="Gene3D" id="3.30.565.10">
    <property type="entry name" value="Histidine kinase-like ATPase, C-terminal domain"/>
    <property type="match status" value="1"/>
</dbReference>
<dbReference type="SUPFAM" id="SSF55874">
    <property type="entry name" value="ATPase domain of HSP90 chaperone/DNA topoisomerase II/histidine kinase"/>
    <property type="match status" value="1"/>
</dbReference>
<comment type="caution">
    <text evidence="1">The sequence shown here is derived from an EMBL/GenBank/DDBJ whole genome shotgun (WGS) entry which is preliminary data.</text>
</comment>
<dbReference type="Proteomes" id="UP000267654">
    <property type="component" value="Unassembled WGS sequence"/>
</dbReference>